<dbReference type="OrthoDB" id="9547406at2759"/>
<feature type="region of interest" description="Disordered" evidence="12">
    <location>
        <begin position="1102"/>
        <end position="1186"/>
    </location>
</feature>
<dbReference type="GO" id="GO:0008270">
    <property type="term" value="F:zinc ion binding"/>
    <property type="evidence" value="ECO:0007669"/>
    <property type="project" value="UniProtKB-KW"/>
</dbReference>
<evidence type="ECO:0000256" key="4">
    <source>
        <dbReference type="ARBA" id="ARBA00022598"/>
    </source>
</evidence>
<dbReference type="Pfam" id="PF02373">
    <property type="entry name" value="JmjC"/>
    <property type="match status" value="1"/>
</dbReference>
<dbReference type="PANTHER" id="PTHR10694">
    <property type="entry name" value="LYSINE-SPECIFIC DEMETHYLASE"/>
    <property type="match status" value="1"/>
</dbReference>
<dbReference type="GO" id="GO:0000785">
    <property type="term" value="C:chromatin"/>
    <property type="evidence" value="ECO:0007669"/>
    <property type="project" value="TreeGrafter"/>
</dbReference>
<comment type="catalytic activity">
    <reaction evidence="11">
        <text>N(6),N(6),N(6)-trimethyl-L-lysyl(9)-[histone H3] + 2 2-oxoglutarate + 2 O2 = N(6)-methyl-L-lysyl(9)-[histone H3] + 2 formaldehyde + 2 succinate + 2 CO2</text>
        <dbReference type="Rhea" id="RHEA:60200"/>
        <dbReference type="Rhea" id="RHEA-COMP:15538"/>
        <dbReference type="Rhea" id="RHEA-COMP:15542"/>
        <dbReference type="ChEBI" id="CHEBI:15379"/>
        <dbReference type="ChEBI" id="CHEBI:16526"/>
        <dbReference type="ChEBI" id="CHEBI:16810"/>
        <dbReference type="ChEBI" id="CHEBI:16842"/>
        <dbReference type="ChEBI" id="CHEBI:30031"/>
        <dbReference type="ChEBI" id="CHEBI:61929"/>
        <dbReference type="ChEBI" id="CHEBI:61961"/>
        <dbReference type="EC" id="1.14.11.66"/>
    </reaction>
</comment>
<evidence type="ECO:0000259" key="13">
    <source>
        <dbReference type="PROSITE" id="PS51183"/>
    </source>
</evidence>
<dbReference type="InterPro" id="IPR003349">
    <property type="entry name" value="JmjN"/>
</dbReference>
<dbReference type="InterPro" id="IPR001645">
    <property type="entry name" value="Folylpolyglutamate_synth"/>
</dbReference>
<dbReference type="STRING" id="1331196.A0A1B9IRX0"/>
<feature type="region of interest" description="Disordered" evidence="12">
    <location>
        <begin position="922"/>
        <end position="968"/>
    </location>
</feature>
<dbReference type="UniPathway" id="UPA00850"/>
<dbReference type="Gene3D" id="3.90.190.20">
    <property type="entry name" value="Mur ligase, C-terminal domain"/>
    <property type="match status" value="1"/>
</dbReference>
<dbReference type="InterPro" id="IPR036565">
    <property type="entry name" value="Mur-like_cat_sf"/>
</dbReference>
<dbReference type="EMBL" id="KI669462">
    <property type="protein sequence ID" value="OCF58285.1"/>
    <property type="molecule type" value="Genomic_DNA"/>
</dbReference>
<evidence type="ECO:0000313" key="16">
    <source>
        <dbReference type="EMBL" id="OCF58285.1"/>
    </source>
</evidence>
<organism evidence="16 17">
    <name type="scientific">Kwoniella mangroviensis CBS 10435</name>
    <dbReference type="NCBI Taxonomy" id="1331196"/>
    <lineage>
        <taxon>Eukaryota</taxon>
        <taxon>Fungi</taxon>
        <taxon>Dikarya</taxon>
        <taxon>Basidiomycota</taxon>
        <taxon>Agaricomycotina</taxon>
        <taxon>Tremellomycetes</taxon>
        <taxon>Tremellales</taxon>
        <taxon>Cryptococcaceae</taxon>
        <taxon>Kwoniella</taxon>
    </lineage>
</organism>
<keyword evidence="7" id="KW-0863">Zinc-finger</keyword>
<dbReference type="Pfam" id="PF13771">
    <property type="entry name" value="zf-HC5HC2H"/>
    <property type="match status" value="1"/>
</dbReference>
<dbReference type="GO" id="GO:0005524">
    <property type="term" value="F:ATP binding"/>
    <property type="evidence" value="ECO:0007669"/>
    <property type="project" value="UniProtKB-KW"/>
</dbReference>
<feature type="region of interest" description="Disordered" evidence="12">
    <location>
        <begin position="590"/>
        <end position="631"/>
    </location>
</feature>
<dbReference type="InterPro" id="IPR003347">
    <property type="entry name" value="JmjC_dom"/>
</dbReference>
<feature type="domain" description="PHD-type" evidence="15">
    <location>
        <begin position="678"/>
        <end position="835"/>
    </location>
</feature>
<evidence type="ECO:0000256" key="2">
    <source>
        <dbReference type="ARBA" id="ARBA00009711"/>
    </source>
</evidence>
<dbReference type="SMART" id="SM00249">
    <property type="entry name" value="PHD"/>
    <property type="match status" value="1"/>
</dbReference>
<evidence type="ECO:0000259" key="14">
    <source>
        <dbReference type="PROSITE" id="PS51184"/>
    </source>
</evidence>
<evidence type="ECO:0000256" key="7">
    <source>
        <dbReference type="ARBA" id="ARBA00022771"/>
    </source>
</evidence>
<proteinExistence type="inferred from homology"/>
<keyword evidence="6" id="KW-0547">Nucleotide-binding</keyword>
<comment type="similarity">
    <text evidence="1">Belongs to the folylpolyglutamate synthase family.</text>
</comment>
<dbReference type="GO" id="GO:0051864">
    <property type="term" value="F:histone H3K36 demethylase activity"/>
    <property type="evidence" value="ECO:0007669"/>
    <property type="project" value="TreeGrafter"/>
</dbReference>
<evidence type="ECO:0000313" key="17">
    <source>
        <dbReference type="Proteomes" id="UP000092583"/>
    </source>
</evidence>
<feature type="compositionally biased region" description="Basic and acidic residues" evidence="12">
    <location>
        <begin position="618"/>
        <end position="631"/>
    </location>
</feature>
<accession>A0A1B9IRX0</accession>
<feature type="domain" description="JmjC" evidence="14">
    <location>
        <begin position="395"/>
        <end position="558"/>
    </location>
</feature>
<feature type="compositionally biased region" description="Low complexity" evidence="12">
    <location>
        <begin position="20"/>
        <end position="29"/>
    </location>
</feature>
<dbReference type="SUPFAM" id="SSF51197">
    <property type="entry name" value="Clavaminate synthase-like"/>
    <property type="match status" value="1"/>
</dbReference>
<feature type="region of interest" description="Disordered" evidence="12">
    <location>
        <begin position="245"/>
        <end position="336"/>
    </location>
</feature>
<dbReference type="GO" id="GO:0140684">
    <property type="term" value="F:histone H3K9me2/H3K9me3 demethylase activity"/>
    <property type="evidence" value="ECO:0007669"/>
    <property type="project" value="UniProtKB-EC"/>
</dbReference>
<reference evidence="16 17" key="1">
    <citation type="submission" date="2013-07" db="EMBL/GenBank/DDBJ databases">
        <title>The Genome Sequence of Kwoniella mangroviensis CBS10435.</title>
        <authorList>
            <consortium name="The Broad Institute Genome Sequencing Platform"/>
            <person name="Cuomo C."/>
            <person name="Litvintseva A."/>
            <person name="Chen Y."/>
            <person name="Heitman J."/>
            <person name="Sun S."/>
            <person name="Springer D."/>
            <person name="Dromer F."/>
            <person name="Young S.K."/>
            <person name="Zeng Q."/>
            <person name="Gargeya S."/>
            <person name="Fitzgerald M."/>
            <person name="Abouelleil A."/>
            <person name="Alvarado L."/>
            <person name="Berlin A.M."/>
            <person name="Chapman S.B."/>
            <person name="Dewar J."/>
            <person name="Goldberg J."/>
            <person name="Griggs A."/>
            <person name="Gujja S."/>
            <person name="Hansen M."/>
            <person name="Howarth C."/>
            <person name="Imamovic A."/>
            <person name="Larimer J."/>
            <person name="McCowan C."/>
            <person name="Murphy C."/>
            <person name="Pearson M."/>
            <person name="Priest M."/>
            <person name="Roberts A."/>
            <person name="Saif S."/>
            <person name="Shea T."/>
            <person name="Sykes S."/>
            <person name="Wortman J."/>
            <person name="Nusbaum C."/>
            <person name="Birren B."/>
        </authorList>
    </citation>
    <scope>NUCLEOTIDE SEQUENCE [LARGE SCALE GENOMIC DNA]</scope>
    <source>
        <strain evidence="16 17">CBS 10435</strain>
    </source>
</reference>
<feature type="compositionally biased region" description="Polar residues" evidence="12">
    <location>
        <begin position="1164"/>
        <end position="1183"/>
    </location>
</feature>
<evidence type="ECO:0000256" key="8">
    <source>
        <dbReference type="ARBA" id="ARBA00022833"/>
    </source>
</evidence>
<protein>
    <recommendedName>
        <fullName evidence="3">[histone H3]-trimethyl-L-lysine(9) demethylase</fullName>
        <ecNumber evidence="3">1.14.11.66</ecNumber>
    </recommendedName>
</protein>
<reference evidence="17" key="2">
    <citation type="submission" date="2013-12" db="EMBL/GenBank/DDBJ databases">
        <title>Evolution of pathogenesis and genome organization in the Tremellales.</title>
        <authorList>
            <person name="Cuomo C."/>
            <person name="Litvintseva A."/>
            <person name="Heitman J."/>
            <person name="Chen Y."/>
            <person name="Sun S."/>
            <person name="Springer D."/>
            <person name="Dromer F."/>
            <person name="Young S."/>
            <person name="Zeng Q."/>
            <person name="Chapman S."/>
            <person name="Gujja S."/>
            <person name="Saif S."/>
            <person name="Birren B."/>
        </authorList>
    </citation>
    <scope>NUCLEOTIDE SEQUENCE [LARGE SCALE GENOMIC DNA]</scope>
    <source>
        <strain evidence="17">CBS 10435</strain>
    </source>
</reference>
<keyword evidence="17" id="KW-1185">Reference proteome</keyword>
<dbReference type="InterPro" id="IPR034732">
    <property type="entry name" value="EPHD"/>
</dbReference>
<keyword evidence="10" id="KW-0460">Magnesium</keyword>
<keyword evidence="8" id="KW-0862">Zinc</keyword>
<dbReference type="Pfam" id="PF02375">
    <property type="entry name" value="JmjN"/>
    <property type="match status" value="1"/>
</dbReference>
<dbReference type="Gene3D" id="2.60.120.650">
    <property type="entry name" value="Cupin"/>
    <property type="match status" value="2"/>
</dbReference>
<dbReference type="PROSITE" id="PS01012">
    <property type="entry name" value="FOLYLPOLYGLU_SYNT_2"/>
    <property type="match status" value="1"/>
</dbReference>
<dbReference type="InterPro" id="IPR018109">
    <property type="entry name" value="Folylpolyglutamate_synth_CS"/>
</dbReference>
<evidence type="ECO:0000256" key="1">
    <source>
        <dbReference type="ARBA" id="ARBA00008276"/>
    </source>
</evidence>
<dbReference type="InterPro" id="IPR013083">
    <property type="entry name" value="Znf_RING/FYVE/PHD"/>
</dbReference>
<feature type="region of interest" description="Disordered" evidence="12">
    <location>
        <begin position="1"/>
        <end position="66"/>
    </location>
</feature>
<dbReference type="EC" id="1.14.11.66" evidence="3"/>
<evidence type="ECO:0000256" key="5">
    <source>
        <dbReference type="ARBA" id="ARBA00022723"/>
    </source>
</evidence>
<evidence type="ECO:0000256" key="10">
    <source>
        <dbReference type="ARBA" id="ARBA00022842"/>
    </source>
</evidence>
<feature type="compositionally biased region" description="Basic and acidic residues" evidence="12">
    <location>
        <begin position="273"/>
        <end position="300"/>
    </location>
</feature>
<feature type="domain" description="JmjN" evidence="13">
    <location>
        <begin position="117"/>
        <end position="158"/>
    </location>
</feature>
<keyword evidence="4" id="KW-0436">Ligase</keyword>
<dbReference type="CDD" id="cd15571">
    <property type="entry name" value="ePHD"/>
    <property type="match status" value="1"/>
</dbReference>
<dbReference type="NCBIfam" id="TIGR01499">
    <property type="entry name" value="folC"/>
    <property type="match status" value="1"/>
</dbReference>
<feature type="compositionally biased region" description="Polar residues" evidence="12">
    <location>
        <begin position="956"/>
        <end position="968"/>
    </location>
</feature>
<dbReference type="Gene3D" id="3.30.40.10">
    <property type="entry name" value="Zinc/RING finger domain, C3HC4 (zinc finger)"/>
    <property type="match status" value="1"/>
</dbReference>
<evidence type="ECO:0000256" key="3">
    <source>
        <dbReference type="ARBA" id="ARBA00012900"/>
    </source>
</evidence>
<dbReference type="InterPro" id="IPR036615">
    <property type="entry name" value="Mur_ligase_C_dom_sf"/>
</dbReference>
<dbReference type="SMART" id="SM00558">
    <property type="entry name" value="JmjC"/>
    <property type="match status" value="1"/>
</dbReference>
<name>A0A1B9IRX0_9TREE</name>
<dbReference type="SUPFAM" id="SSF53244">
    <property type="entry name" value="MurD-like peptide ligases, peptide-binding domain"/>
    <property type="match status" value="1"/>
</dbReference>
<dbReference type="GO" id="GO:0005634">
    <property type="term" value="C:nucleus"/>
    <property type="evidence" value="ECO:0007669"/>
    <property type="project" value="TreeGrafter"/>
</dbReference>
<feature type="compositionally biased region" description="Low complexity" evidence="12">
    <location>
        <begin position="309"/>
        <end position="320"/>
    </location>
</feature>
<gene>
    <name evidence="16" type="ORF">L486_04316</name>
</gene>
<dbReference type="PROSITE" id="PS51183">
    <property type="entry name" value="JMJN"/>
    <property type="match status" value="1"/>
</dbReference>
<comment type="similarity">
    <text evidence="2">Belongs to the JHDM3 histone demethylase family.</text>
</comment>
<evidence type="ECO:0000256" key="9">
    <source>
        <dbReference type="ARBA" id="ARBA00022840"/>
    </source>
</evidence>
<dbReference type="InterPro" id="IPR001965">
    <property type="entry name" value="Znf_PHD"/>
</dbReference>
<keyword evidence="9" id="KW-0067">ATP-binding</keyword>
<dbReference type="SMART" id="SM00545">
    <property type="entry name" value="JmjN"/>
    <property type="match status" value="1"/>
</dbReference>
<sequence length="1646" mass="183028">MSEEIGEQIIVDFPPRSAHPQRSTPTKQPQQPPPTSQAEAGPSTRRRTRTSDVSMNGGTVPKVEVQSGVKEPIRYIQPDHFYPTTNNPNQAAIARNLPNIGDGLLSPEDDPQALRGIPVFKPTMEEFQDFEAYATATTAWGQYSGIVKIIPPEEWTESLPPIPKNALADQKIRTPIQQNFLGSSGLFRIANVPKNKNRPLSIKEWFNKSNEKKHTGIGPRDIGKTLNRDSKEAIEWRARRNAELKKEKEEKRLKLAQKKARKAEAAAAAAEAHAQEEDKAEAHKEDEDVEINGKDIDHDPSTTVPPLDPSSSNSAHSSPEPTNPTTPKAESSDLEDQVEPWYKSFSPFEDWLPKDTKPEDYTSEACDALERHLWKNLSLGEPSWYGADMEGSLFVDDKTPWNVAHLPNLLNRWDLRHLPGVNSPYLYFGMWGASFAWHVEDMDLFSINYIHFGAPKYWYAVPQLQAEKFERVLQGYFPEESRHCDQYLRHKAFAVSPHRLANDGVRVNMLAHHQGEFIITYPRGYHAGFNLGFNCAESVNFALDSWVELGRRAKACQCVSHSVHIDVDEMIAKEEKRLNGEQELLDAIAEERQNKKPRKRAATEQSGNTPRKRVKRGPKIEIADGEGDKALEVDVQDEEEANHETEIPVMRKKRPKSVIDFSPNRPKLKPAIVQETPIYPCLFCPSLDKTGLVLVLDPTAHIKNIWKPRTEKIKVHHTCALAMPGVGIEDREVDGKLVTCVVGLENIESARWSLKCAACEDKRLAKSGAKIQCTKGKCPRAYHVSCAKSHEDIAFNIWEVETPILPAEREEPLPPGQPVPTETDIKVDLLCPQHNPDMKAQLEARKAEHFMMKVMALPTGSKIKIKLRGGASLELELVEIREQTQEILVQDDAGQTGLYPWTSIDFRPAQVKTENEYARVHTHTRKTSEHSATTNTPLTATVLPPPPTAEPKQTPSQTANTVSTPSQALRANRHHESYHPNPVIHSASLRVEQMLNPQSSTPSRVILCEAPQAAYHPSIQIHPPPASHSLHQVHPVHPSNPYMNDYYGSTSSSLHHPAPTMYHHQQPYPPIIPYNSRDPYNGQLLVYDRGYHVPNYPVLPDTRRSSLTDYPPPLPVANGYHMPSSREYAVPPLQPAHSRNHAATSQTAIGSYLPASSAGGPSFQPGSIQQGHQQSTNGSSSNGVGKIDLGLQRMQNLMSHLRPLGVPAIHLAGTNGKGSVSAILESCLMAAGMNVGRYNSPHLIEPRDAIRINGQPPSRQAYNDAIRTIESVNMQYNLQVTTFEIATAAAYHILNSMQPPLDVMIIECGMGGARDATNVIPAEVKLIAGLTSVGLDHTSFLGNTIHDIALEKSQIVPRGGILVVSPQSNLDAINAAQKVSASKRARVIQASRSIEIPRNVPPLSFRPFVRPSPRLIRTEYPFTDSRKRGIETELHLGGEHQLDNLSLAISILHTLRTDQRSLGIQPKLAGLSDQVLQFGVKRTEWEGRCSWMNYRGRIPLLVDGAHNEDSSTSLRRYIDSLVFEKYTKVKKRYIISLSASPGKLPDSVLKPLLEKEEDVEVILMEFSTPIEGMPWVKPVPLEQLYEVTKKMVGGKGQVKFGGKGLEGLRSVLDGLFSSGQGEGEDERLNVVCGSLYGVADVYRLMG</sequence>
<evidence type="ECO:0000259" key="15">
    <source>
        <dbReference type="PROSITE" id="PS51805"/>
    </source>
</evidence>
<dbReference type="PROSITE" id="PS51184">
    <property type="entry name" value="JMJC"/>
    <property type="match status" value="1"/>
</dbReference>
<dbReference type="PROSITE" id="PS51805">
    <property type="entry name" value="EPHD"/>
    <property type="match status" value="1"/>
</dbReference>
<dbReference type="GO" id="GO:0004326">
    <property type="term" value="F:tetrahydrofolylpolyglutamate synthase activity"/>
    <property type="evidence" value="ECO:0007669"/>
    <property type="project" value="InterPro"/>
</dbReference>
<keyword evidence="5" id="KW-0479">Metal-binding</keyword>
<dbReference type="Proteomes" id="UP000092583">
    <property type="component" value="Unassembled WGS sequence"/>
</dbReference>
<dbReference type="Gene3D" id="3.40.1190.10">
    <property type="entry name" value="Mur-like, catalytic domain"/>
    <property type="match status" value="1"/>
</dbReference>
<dbReference type="FunFam" id="3.30.40.10:FF:000740">
    <property type="entry name" value="Specific transcriptional repressor, putative"/>
    <property type="match status" value="1"/>
</dbReference>
<dbReference type="GO" id="GO:0010468">
    <property type="term" value="P:regulation of gene expression"/>
    <property type="evidence" value="ECO:0007669"/>
    <property type="project" value="TreeGrafter"/>
</dbReference>
<evidence type="ECO:0000256" key="11">
    <source>
        <dbReference type="ARBA" id="ARBA00049349"/>
    </source>
</evidence>
<feature type="compositionally biased region" description="Low complexity" evidence="12">
    <location>
        <begin position="932"/>
        <end position="942"/>
    </location>
</feature>
<dbReference type="SUPFAM" id="SSF53623">
    <property type="entry name" value="MurD-like peptide ligases, catalytic domain"/>
    <property type="match status" value="1"/>
</dbReference>
<evidence type="ECO:0000256" key="6">
    <source>
        <dbReference type="ARBA" id="ARBA00022741"/>
    </source>
</evidence>
<dbReference type="PANTHER" id="PTHR10694:SF7">
    <property type="entry name" value="[HISTONE H3]-TRIMETHYL-L-LYSINE(9) DEMETHYLASE"/>
    <property type="match status" value="1"/>
</dbReference>
<evidence type="ECO:0000256" key="12">
    <source>
        <dbReference type="SAM" id="MobiDB-lite"/>
    </source>
</evidence>